<dbReference type="Pfam" id="PF20347">
    <property type="entry name" value="DUF6642"/>
    <property type="match status" value="1"/>
</dbReference>
<gene>
    <name evidence="1" type="ORF">WMO46_09350</name>
</gene>
<evidence type="ECO:0000313" key="2">
    <source>
        <dbReference type="Proteomes" id="UP001460202"/>
    </source>
</evidence>
<keyword evidence="2" id="KW-1185">Reference proteome</keyword>
<reference evidence="1 2" key="1">
    <citation type="submission" date="2024-03" db="EMBL/GenBank/DDBJ databases">
        <title>Human intestinal bacterial collection.</title>
        <authorList>
            <person name="Pauvert C."/>
            <person name="Hitch T.C.A."/>
            <person name="Clavel T."/>
        </authorList>
    </citation>
    <scope>NUCLEOTIDE SEQUENCE [LARGE SCALE GENOMIC DNA]</scope>
    <source>
        <strain evidence="1 2">CLA-KB-H122</strain>
    </source>
</reference>
<proteinExistence type="predicted"/>
<name>A0ABV1GXK9_9BACT</name>
<accession>A0ABV1GXK9</accession>
<evidence type="ECO:0000313" key="1">
    <source>
        <dbReference type="EMBL" id="MEQ2545150.1"/>
    </source>
</evidence>
<dbReference type="Proteomes" id="UP001460202">
    <property type="component" value="Unassembled WGS sequence"/>
</dbReference>
<dbReference type="EMBL" id="JBBMFL010000009">
    <property type="protein sequence ID" value="MEQ2545150.1"/>
    <property type="molecule type" value="Genomic_DNA"/>
</dbReference>
<organism evidence="1 2">
    <name type="scientific">Alistipes intestinihominis</name>
    <dbReference type="NCBI Taxonomy" id="3133172"/>
    <lineage>
        <taxon>Bacteria</taxon>
        <taxon>Pseudomonadati</taxon>
        <taxon>Bacteroidota</taxon>
        <taxon>Bacteroidia</taxon>
        <taxon>Bacteroidales</taxon>
        <taxon>Rikenellaceae</taxon>
        <taxon>Alistipes</taxon>
    </lineage>
</organism>
<protein>
    <submittedName>
        <fullName evidence="1">DUF6642 family protein</fullName>
    </submittedName>
</protein>
<dbReference type="InterPro" id="IPR046584">
    <property type="entry name" value="DUF6642"/>
</dbReference>
<comment type="caution">
    <text evidence="1">The sequence shown here is derived from an EMBL/GenBank/DDBJ whole genome shotgun (WGS) entry which is preliminary data.</text>
</comment>
<sequence length="180" mass="21547">MKKQPPRNIYCLEGNWRTNPRCRQSVRPMLDILRDAAGIKYIYRKCNTREEFFEYLRQYTFERYRNYTILYIAFHGRPNKIQIGRDLVTLREIADILEGFLAHRVVYFGSCSTMRTKRANIDDFLHRTKADILAGYSKDVDFIQATAWELCCFFDPKIIFQLTDQIKRLPSFVLYEFSKP</sequence>
<dbReference type="RefSeq" id="WP_317167635.1">
    <property type="nucleotide sequence ID" value="NZ_JBBMFL010000009.1"/>
</dbReference>